<feature type="region of interest" description="Disordered" evidence="1">
    <location>
        <begin position="170"/>
        <end position="204"/>
    </location>
</feature>
<feature type="compositionally biased region" description="Basic and acidic residues" evidence="1">
    <location>
        <begin position="175"/>
        <end position="191"/>
    </location>
</feature>
<reference evidence="2 3" key="1">
    <citation type="submission" date="2016-03" db="EMBL/GenBank/DDBJ databases">
        <title>Trachymyrmex septentrionalis WGS genome.</title>
        <authorList>
            <person name="Nygaard S."/>
            <person name="Hu H."/>
            <person name="Boomsma J."/>
            <person name="Zhang G."/>
        </authorList>
    </citation>
    <scope>NUCLEOTIDE SEQUENCE [LARGE SCALE GENOMIC DNA]</scope>
    <source>
        <strain evidence="2">Tsep2-gDNA-1</strain>
        <tissue evidence="2">Whole body</tissue>
    </source>
</reference>
<proteinExistence type="predicted"/>
<accession>A0A151K0K0</accession>
<evidence type="ECO:0000256" key="1">
    <source>
        <dbReference type="SAM" id="MobiDB-lite"/>
    </source>
</evidence>
<organism evidence="2 3">
    <name type="scientific">Trachymyrmex septentrionalis</name>
    <dbReference type="NCBI Taxonomy" id="34720"/>
    <lineage>
        <taxon>Eukaryota</taxon>
        <taxon>Metazoa</taxon>
        <taxon>Ecdysozoa</taxon>
        <taxon>Arthropoda</taxon>
        <taxon>Hexapoda</taxon>
        <taxon>Insecta</taxon>
        <taxon>Pterygota</taxon>
        <taxon>Neoptera</taxon>
        <taxon>Endopterygota</taxon>
        <taxon>Hymenoptera</taxon>
        <taxon>Apocrita</taxon>
        <taxon>Aculeata</taxon>
        <taxon>Formicoidea</taxon>
        <taxon>Formicidae</taxon>
        <taxon>Myrmicinae</taxon>
        <taxon>Trachymyrmex</taxon>
    </lineage>
</organism>
<protein>
    <submittedName>
        <fullName evidence="2">Uncharacterized protein</fullName>
    </submittedName>
</protein>
<evidence type="ECO:0000313" key="3">
    <source>
        <dbReference type="Proteomes" id="UP000078541"/>
    </source>
</evidence>
<gene>
    <name evidence="2" type="ORF">ALC56_03008</name>
</gene>
<keyword evidence="3" id="KW-1185">Reference proteome</keyword>
<name>A0A151K0K0_9HYME</name>
<dbReference type="AlphaFoldDB" id="A0A151K0K0"/>
<dbReference type="Proteomes" id="UP000078541">
    <property type="component" value="Unassembled WGS sequence"/>
</dbReference>
<dbReference type="EMBL" id="KQ981337">
    <property type="protein sequence ID" value="KYN42549.1"/>
    <property type="molecule type" value="Genomic_DNA"/>
</dbReference>
<evidence type="ECO:0000313" key="2">
    <source>
        <dbReference type="EMBL" id="KYN42549.1"/>
    </source>
</evidence>
<sequence length="471" mass="55423">MMLSCMLRDARNERKDVIQHVVTRLKFLEKVWRAYLPSSIPEVLPYTPQFTRMQSVLRYPLVRTVKKKMYFAKESSVSFDVKNEYSTPQHRAMLLLSRRYDLTNTGYKFLEIGINVGPPSYVKIVLGDHRGHELLLSLETWMSLYEQRWNIYKMLRNEYKDNFIFPSARATKRKSHDEDAASAHKHERKEEEKEEQEEREEARETFDRYMTLHKSNDRSHNNVQPVTSTPRTKIVPTIESLENVFKTREDSLATEIQNQLQTSKDREVLQAGLGLLSQKYVVAVLKGARDKESELINAEHLSEFYDQASQLKPKKAKFKSEFLTILINFSEILEVQLKTRIAEHRNHIRHKTSARSVITDHRLSHNHDFQWDNVLILDEEPSYKKRLISEMLHIKKQKNSLNLQTDTEGLNKAYLPIINKRCLNDAIEMTHRQLCIRSKLHEVYTISEKKIALSPYNDKRYIVSDSTDTLT</sequence>